<dbReference type="InterPro" id="IPR043502">
    <property type="entry name" value="DNA/RNA_pol_sf"/>
</dbReference>
<proteinExistence type="predicted"/>
<reference evidence="3 4" key="1">
    <citation type="submission" date="2024-01" db="EMBL/GenBank/DDBJ databases">
        <title>The genome of the rayed Mediterranean limpet Patella caerulea (Linnaeus, 1758).</title>
        <authorList>
            <person name="Anh-Thu Weber A."/>
            <person name="Halstead-Nussloch G."/>
        </authorList>
    </citation>
    <scope>NUCLEOTIDE SEQUENCE [LARGE SCALE GENOMIC DNA]</scope>
    <source>
        <strain evidence="3">AATW-2023a</strain>
        <tissue evidence="3">Whole specimen</tissue>
    </source>
</reference>
<dbReference type="InterPro" id="IPR043128">
    <property type="entry name" value="Rev_trsase/Diguanyl_cyclase"/>
</dbReference>
<protein>
    <recommendedName>
        <fullName evidence="2">Reverse transcriptase domain-containing protein</fullName>
    </recommendedName>
</protein>
<dbReference type="CDD" id="cd03714">
    <property type="entry name" value="RT_DIRS1"/>
    <property type="match status" value="1"/>
</dbReference>
<dbReference type="Proteomes" id="UP001347796">
    <property type="component" value="Unassembled WGS sequence"/>
</dbReference>
<dbReference type="PANTHER" id="PTHR33050:SF8">
    <property type="entry name" value="REVERSE TRANSCRIPTASE DOMAIN-CONTAINING PROTEIN"/>
    <property type="match status" value="1"/>
</dbReference>
<dbReference type="InterPro" id="IPR052055">
    <property type="entry name" value="Hepadnavirus_pol/RT"/>
</dbReference>
<sequence>MLVLWVLWTRKSLELIHHLSYPEGESVNDSIGNDFCTVQYSTIQNAIQVIKQLGRHSQLAKADIEAAYRIVPLHPSNFHFLGFIWKEKYYYDRCLPMGLSESCKLFERTSSALEWIAVNKLGASGVVHVLDDFLFVERTVNNCTRTLQRFECLCKAVGIPLASEKTCGPFTNIQFLGITPDSDLMEARLPADKLSKCWDLLDRYSNKKKISLRDLQSMIGTLQFAISVVLPGRTFLRRLIDLTIGIRRRFYMIRLNSGARSDIAIWKNFLENYNGWTFFLHDVWLTSDCLSLYTDSSSTLGYGAIFDRKWFYGAWIPKAKDFHINILELYPIVASVIVWGQLMANHRILLYTDNYVLVHVLNKQTSPNGQLMHMVRVFVLHCLKYKILFRANHIPSLYNASADHLSRLQVKHFKNLRPESEESPTSLPKEASQQSLLLI</sequence>
<dbReference type="CDD" id="cd09275">
    <property type="entry name" value="RNase_HI_RT_DIRS1"/>
    <property type="match status" value="1"/>
</dbReference>
<organism evidence="3 4">
    <name type="scientific">Patella caerulea</name>
    <name type="common">Rayed Mediterranean limpet</name>
    <dbReference type="NCBI Taxonomy" id="87958"/>
    <lineage>
        <taxon>Eukaryota</taxon>
        <taxon>Metazoa</taxon>
        <taxon>Spiralia</taxon>
        <taxon>Lophotrochozoa</taxon>
        <taxon>Mollusca</taxon>
        <taxon>Gastropoda</taxon>
        <taxon>Patellogastropoda</taxon>
        <taxon>Patelloidea</taxon>
        <taxon>Patellidae</taxon>
        <taxon>Patella</taxon>
    </lineage>
</organism>
<feature type="compositionally biased region" description="Polar residues" evidence="1">
    <location>
        <begin position="423"/>
        <end position="439"/>
    </location>
</feature>
<accession>A0AAN8J5M3</accession>
<evidence type="ECO:0000313" key="3">
    <source>
        <dbReference type="EMBL" id="KAK6169930.1"/>
    </source>
</evidence>
<name>A0AAN8J5M3_PATCE</name>
<comment type="caution">
    <text evidence="3">The sequence shown here is derived from an EMBL/GenBank/DDBJ whole genome shotgun (WGS) entry which is preliminary data.</text>
</comment>
<feature type="domain" description="Reverse transcriptase" evidence="2">
    <location>
        <begin position="1"/>
        <end position="180"/>
    </location>
</feature>
<dbReference type="SUPFAM" id="SSF56672">
    <property type="entry name" value="DNA/RNA polymerases"/>
    <property type="match status" value="1"/>
</dbReference>
<dbReference type="InterPro" id="IPR000477">
    <property type="entry name" value="RT_dom"/>
</dbReference>
<keyword evidence="4" id="KW-1185">Reference proteome</keyword>
<dbReference type="AlphaFoldDB" id="A0AAN8J5M3"/>
<gene>
    <name evidence="3" type="ORF">SNE40_018448</name>
</gene>
<evidence type="ECO:0000256" key="1">
    <source>
        <dbReference type="SAM" id="MobiDB-lite"/>
    </source>
</evidence>
<dbReference type="EMBL" id="JAZGQO010000014">
    <property type="protein sequence ID" value="KAK6169930.1"/>
    <property type="molecule type" value="Genomic_DNA"/>
</dbReference>
<dbReference type="PANTHER" id="PTHR33050">
    <property type="entry name" value="REVERSE TRANSCRIPTASE DOMAIN-CONTAINING PROTEIN"/>
    <property type="match status" value="1"/>
</dbReference>
<evidence type="ECO:0000259" key="2">
    <source>
        <dbReference type="PROSITE" id="PS50878"/>
    </source>
</evidence>
<evidence type="ECO:0000313" key="4">
    <source>
        <dbReference type="Proteomes" id="UP001347796"/>
    </source>
</evidence>
<feature type="region of interest" description="Disordered" evidence="1">
    <location>
        <begin position="417"/>
        <end position="439"/>
    </location>
</feature>
<dbReference type="Gene3D" id="3.30.70.270">
    <property type="match status" value="1"/>
</dbReference>
<dbReference type="PROSITE" id="PS50878">
    <property type="entry name" value="RT_POL"/>
    <property type="match status" value="1"/>
</dbReference>